<feature type="region of interest" description="Disordered" evidence="1">
    <location>
        <begin position="112"/>
        <end position="136"/>
    </location>
</feature>
<feature type="compositionally biased region" description="Basic and acidic residues" evidence="1">
    <location>
        <begin position="7"/>
        <end position="17"/>
    </location>
</feature>
<dbReference type="EMBL" id="LUEZ02000199">
    <property type="protein sequence ID" value="RDB15151.1"/>
    <property type="molecule type" value="Genomic_DNA"/>
</dbReference>
<sequence length="249" mass="27682">MPVTDEFIPRDENDMTRVAKKKAPARSFSRPRHPRLRSDTEMSTGRIVHQHPRGLRYPDRLGPYPQPRPQRHHHRPAGLDPAPTLPATGSTTARYTSRWRITAVRHISCGDRDRETARATSTCRLPRPPMPTSQPTRMHRHRLLLNHIAFLSLAVPSALYQTTHPLLIGSTDATSSSMMLWVKVMGCGGVGVEGVEDGIVSLEPNRRTFAMGATPGCPCAIAIDEGRRMERDITRRKVDAGGCDSCTGR</sequence>
<keyword evidence="3" id="KW-1185">Reference proteome</keyword>
<proteinExistence type="predicted"/>
<accession>A0A369IZI7</accession>
<organism evidence="2 3">
    <name type="scientific">Hypsizygus marmoreus</name>
    <name type="common">White beech mushroom</name>
    <name type="synonym">Agaricus marmoreus</name>
    <dbReference type="NCBI Taxonomy" id="39966"/>
    <lineage>
        <taxon>Eukaryota</taxon>
        <taxon>Fungi</taxon>
        <taxon>Dikarya</taxon>
        <taxon>Basidiomycota</taxon>
        <taxon>Agaricomycotina</taxon>
        <taxon>Agaricomycetes</taxon>
        <taxon>Agaricomycetidae</taxon>
        <taxon>Agaricales</taxon>
        <taxon>Tricholomatineae</taxon>
        <taxon>Lyophyllaceae</taxon>
        <taxon>Hypsizygus</taxon>
    </lineage>
</organism>
<protein>
    <submittedName>
        <fullName evidence="2">Uncharacterized protein</fullName>
    </submittedName>
</protein>
<name>A0A369IZI7_HYPMA</name>
<comment type="caution">
    <text evidence="2">The sequence shown here is derived from an EMBL/GenBank/DDBJ whole genome shotgun (WGS) entry which is preliminary data.</text>
</comment>
<feature type="compositionally biased region" description="Basic residues" evidence="1">
    <location>
        <begin position="18"/>
        <end position="35"/>
    </location>
</feature>
<feature type="region of interest" description="Disordered" evidence="1">
    <location>
        <begin position="1"/>
        <end position="93"/>
    </location>
</feature>
<reference evidence="2" key="1">
    <citation type="submission" date="2018-04" db="EMBL/GenBank/DDBJ databases">
        <title>Whole genome sequencing of Hypsizygus marmoreus.</title>
        <authorList>
            <person name="Choi I.-G."/>
            <person name="Min B."/>
            <person name="Kim J.-G."/>
            <person name="Kim S."/>
            <person name="Oh Y.-L."/>
            <person name="Kong W.-S."/>
            <person name="Park H."/>
            <person name="Jeong J."/>
            <person name="Song E.-S."/>
        </authorList>
    </citation>
    <scope>NUCLEOTIDE SEQUENCE [LARGE SCALE GENOMIC DNA]</scope>
    <source>
        <strain evidence="2">51987-8</strain>
    </source>
</reference>
<dbReference type="AlphaFoldDB" id="A0A369IZI7"/>
<gene>
    <name evidence="2" type="ORF">Hypma_004871</name>
</gene>
<evidence type="ECO:0000313" key="2">
    <source>
        <dbReference type="EMBL" id="RDB15151.1"/>
    </source>
</evidence>
<evidence type="ECO:0000256" key="1">
    <source>
        <dbReference type="SAM" id="MobiDB-lite"/>
    </source>
</evidence>
<dbReference type="Proteomes" id="UP000076154">
    <property type="component" value="Unassembled WGS sequence"/>
</dbReference>
<evidence type="ECO:0000313" key="3">
    <source>
        <dbReference type="Proteomes" id="UP000076154"/>
    </source>
</evidence>
<dbReference type="InParanoid" id="A0A369IZI7"/>